<comment type="similarity">
    <text evidence="6">Belongs to the sodium:neurotransmitter symporter (SNF) (TC 2.A.22) family.</text>
</comment>
<evidence type="ECO:0000256" key="5">
    <source>
        <dbReference type="ARBA" id="ARBA00023136"/>
    </source>
</evidence>
<dbReference type="PROSITE" id="PS50267">
    <property type="entry name" value="NA_NEUROTRAN_SYMP_3"/>
    <property type="match status" value="1"/>
</dbReference>
<proteinExistence type="inferred from homology"/>
<feature type="transmembrane region" description="Helical" evidence="8">
    <location>
        <begin position="124"/>
        <end position="142"/>
    </location>
</feature>
<feature type="transmembrane region" description="Helical" evidence="8">
    <location>
        <begin position="521"/>
        <end position="538"/>
    </location>
</feature>
<dbReference type="EMBL" id="CALNXI010000372">
    <property type="protein sequence ID" value="CAH3025796.1"/>
    <property type="molecule type" value="Genomic_DNA"/>
</dbReference>
<feature type="transmembrane region" description="Helical" evidence="8">
    <location>
        <begin position="95"/>
        <end position="112"/>
    </location>
</feature>
<keyword evidence="10" id="KW-1185">Reference proteome</keyword>
<feature type="region of interest" description="Disordered" evidence="7">
    <location>
        <begin position="1"/>
        <end position="37"/>
    </location>
</feature>
<feature type="compositionally biased region" description="Polar residues" evidence="7">
    <location>
        <begin position="22"/>
        <end position="31"/>
    </location>
</feature>
<keyword evidence="2 6" id="KW-0813">Transport</keyword>
<feature type="transmembrane region" description="Helical" evidence="8">
    <location>
        <begin position="544"/>
        <end position="575"/>
    </location>
</feature>
<comment type="caution">
    <text evidence="9">The sequence shown here is derived from an EMBL/GenBank/DDBJ whole genome shotgun (WGS) entry which is preliminary data.</text>
</comment>
<dbReference type="SUPFAM" id="SSF161070">
    <property type="entry name" value="SNF-like"/>
    <property type="match status" value="1"/>
</dbReference>
<dbReference type="Pfam" id="PF00209">
    <property type="entry name" value="SNF"/>
    <property type="match status" value="1"/>
</dbReference>
<gene>
    <name evidence="9" type="ORF">PEVE_00027206</name>
</gene>
<dbReference type="InterPro" id="IPR000175">
    <property type="entry name" value="Na/ntran_symport"/>
</dbReference>
<feature type="compositionally biased region" description="Basic residues" evidence="7">
    <location>
        <begin position="69"/>
        <end position="79"/>
    </location>
</feature>
<evidence type="ECO:0000256" key="7">
    <source>
        <dbReference type="SAM" id="MobiDB-lite"/>
    </source>
</evidence>
<evidence type="ECO:0000313" key="10">
    <source>
        <dbReference type="Proteomes" id="UP001159427"/>
    </source>
</evidence>
<evidence type="ECO:0000256" key="2">
    <source>
        <dbReference type="ARBA" id="ARBA00022448"/>
    </source>
</evidence>
<feature type="compositionally biased region" description="Low complexity" evidence="7">
    <location>
        <begin position="7"/>
        <end position="18"/>
    </location>
</feature>
<accession>A0ABN8M888</accession>
<evidence type="ECO:0000256" key="3">
    <source>
        <dbReference type="ARBA" id="ARBA00022692"/>
    </source>
</evidence>
<name>A0ABN8M888_9CNID</name>
<dbReference type="PANTHER" id="PTHR11616">
    <property type="entry name" value="SODIUM/CHLORIDE DEPENDENT TRANSPORTER"/>
    <property type="match status" value="1"/>
</dbReference>
<dbReference type="PROSITE" id="PS00610">
    <property type="entry name" value="NA_NEUROTRAN_SYMP_1"/>
    <property type="match status" value="1"/>
</dbReference>
<feature type="transmembrane region" description="Helical" evidence="8">
    <location>
        <begin position="283"/>
        <end position="303"/>
    </location>
</feature>
<feature type="transmembrane region" description="Helical" evidence="8">
    <location>
        <begin position="365"/>
        <end position="386"/>
    </location>
</feature>
<feature type="region of interest" description="Disordered" evidence="7">
    <location>
        <begin position="57"/>
        <end position="84"/>
    </location>
</feature>
<keyword evidence="4 8" id="KW-1133">Transmembrane helix</keyword>
<feature type="transmembrane region" description="Helical" evidence="8">
    <location>
        <begin position="254"/>
        <end position="271"/>
    </location>
</feature>
<dbReference type="InterPro" id="IPR037272">
    <property type="entry name" value="SNS_sf"/>
</dbReference>
<evidence type="ECO:0000256" key="6">
    <source>
        <dbReference type="RuleBase" id="RU003732"/>
    </source>
</evidence>
<feature type="transmembrane region" description="Helical" evidence="8">
    <location>
        <begin position="332"/>
        <end position="353"/>
    </location>
</feature>
<dbReference type="Proteomes" id="UP001159427">
    <property type="component" value="Unassembled WGS sequence"/>
</dbReference>
<evidence type="ECO:0000313" key="9">
    <source>
        <dbReference type="EMBL" id="CAH3025796.1"/>
    </source>
</evidence>
<evidence type="ECO:0000256" key="8">
    <source>
        <dbReference type="SAM" id="Phobius"/>
    </source>
</evidence>
<evidence type="ECO:0000256" key="4">
    <source>
        <dbReference type="ARBA" id="ARBA00022989"/>
    </source>
</evidence>
<keyword evidence="6" id="KW-0769">Symport</keyword>
<evidence type="ECO:0000256" key="1">
    <source>
        <dbReference type="ARBA" id="ARBA00004141"/>
    </source>
</evidence>
<keyword evidence="3 6" id="KW-0812">Transmembrane</keyword>
<keyword evidence="5 8" id="KW-0472">Membrane</keyword>
<feature type="transmembrane region" description="Helical" evidence="8">
    <location>
        <begin position="645"/>
        <end position="667"/>
    </location>
</feature>
<dbReference type="PRINTS" id="PR00176">
    <property type="entry name" value="NANEUSMPORT"/>
</dbReference>
<organism evidence="9 10">
    <name type="scientific">Porites evermanni</name>
    <dbReference type="NCBI Taxonomy" id="104178"/>
    <lineage>
        <taxon>Eukaryota</taxon>
        <taxon>Metazoa</taxon>
        <taxon>Cnidaria</taxon>
        <taxon>Anthozoa</taxon>
        <taxon>Hexacorallia</taxon>
        <taxon>Scleractinia</taxon>
        <taxon>Fungiina</taxon>
        <taxon>Poritidae</taxon>
        <taxon>Porites</taxon>
    </lineage>
</organism>
<feature type="transmembrane region" description="Helical" evidence="8">
    <location>
        <begin position="163"/>
        <end position="195"/>
    </location>
</feature>
<comment type="subcellular location">
    <subcellularLocation>
        <location evidence="1">Membrane</location>
        <topology evidence="1">Multi-pass membrane protein</topology>
    </subcellularLocation>
</comment>
<protein>
    <recommendedName>
        <fullName evidence="6">Transporter</fullName>
    </recommendedName>
</protein>
<sequence length="765" mass="85838">MASNNDSPMSGLLLLPSPTMERATSSTGRLNSRSKEVFLNTPSPLRKMASQLSSSFRSFRSSSGNENHQHHHHHHHHRGCLNGSGRDRWKSRTEFILMLIGYTVGLGNVWRFPYLCHKNGGASFLIPYGIMLALEGIPLYYMELCIGQRMRKGSVGVWSEISPYLGGVGIASVVVCFLVSLYYNVIIAWCVFYFFKSFEHPLPWSSCPLEPVTVGNITTMGPVHECNVSASATTYFWYRTTLQISSNIEDSGGINWKIYACLIGTWVLIWLCMMKGTRITGKIVYLTATLPLILLIIFFFRGVHLKGYQEGLALLFIPEFDRLKDPLVWLDAAVQIFYSLGVAYGSLIAFSSYNPIKNDSTRDAITVCLINCATSIYASVVVFAFIGFQAEDKMDLCLDDQKVQALRLLKSTGVTNLPESIDFNGMDGGLLREMLYNASKLFNETLITCDKKKFLKVPGGQGLAFIVFTETINKLPFASLWSVMFFLMLITVGIDTEFGMLEGVVTPVIDQNLFPKLKKEYISGIICLVMCVMGLPLVQQSGEYWMQLIVNYCSSIPLLIIALVECIAVSYIYGIDRFSDDIKYMTNKPPRFIWKWCWKVISPVTILVVLSMSIKSMSQTTAKYDVWDPVKGITVSIPYPAWGKFLAILITLMSIFFIPAVAFLRYFRVISLGKPELPAVVLEGDEYPSNDLNASELQPLHNGKAPKEKKMRKLSFARRKFRLEEKLATESSDTNKNGPLNRVITANGQVYQLVNQHNGGAAMFI</sequence>
<feature type="transmembrane region" description="Helical" evidence="8">
    <location>
        <begin position="596"/>
        <end position="614"/>
    </location>
</feature>
<dbReference type="PANTHER" id="PTHR11616:SF182">
    <property type="entry name" value="TRANSPORTER"/>
    <property type="match status" value="1"/>
</dbReference>
<feature type="transmembrane region" description="Helical" evidence="8">
    <location>
        <begin position="475"/>
        <end position="494"/>
    </location>
</feature>
<reference evidence="9 10" key="1">
    <citation type="submission" date="2022-05" db="EMBL/GenBank/DDBJ databases">
        <authorList>
            <consortium name="Genoscope - CEA"/>
            <person name="William W."/>
        </authorList>
    </citation>
    <scope>NUCLEOTIDE SEQUENCE [LARGE SCALE GENOMIC DNA]</scope>
</reference>